<dbReference type="EMBL" id="JNHN01000170">
    <property type="protein sequence ID" value="KDS51328.1"/>
    <property type="molecule type" value="Genomic_DNA"/>
</dbReference>
<protein>
    <submittedName>
        <fullName evidence="2">Polysaccharide pyruvyl transferase family protein</fullName>
    </submittedName>
</protein>
<dbReference type="RefSeq" id="WP_035448100.1">
    <property type="nucleotide sequence ID" value="NZ_JNHN01000170.1"/>
</dbReference>
<dbReference type="InterPro" id="IPR007345">
    <property type="entry name" value="Polysacch_pyruvyl_Trfase"/>
</dbReference>
<evidence type="ECO:0000313" key="3">
    <source>
        <dbReference type="Proteomes" id="UP000028013"/>
    </source>
</evidence>
<comment type="caution">
    <text evidence="2">The sequence shown here is derived from an EMBL/GenBank/DDBJ whole genome shotgun (WGS) entry which is preliminary data.</text>
</comment>
<organism evidence="2 3">
    <name type="scientific">Bacteroides uniformis str. 3978 T3 ii</name>
    <dbReference type="NCBI Taxonomy" id="1339349"/>
    <lineage>
        <taxon>Bacteria</taxon>
        <taxon>Pseudomonadati</taxon>
        <taxon>Bacteroidota</taxon>
        <taxon>Bacteroidia</taxon>
        <taxon>Bacteroidales</taxon>
        <taxon>Bacteroidaceae</taxon>
        <taxon>Bacteroides</taxon>
    </lineage>
</organism>
<keyword evidence="2" id="KW-0808">Transferase</keyword>
<dbReference type="GO" id="GO:0016740">
    <property type="term" value="F:transferase activity"/>
    <property type="evidence" value="ECO:0007669"/>
    <property type="project" value="UniProtKB-KW"/>
</dbReference>
<dbReference type="Proteomes" id="UP000028013">
    <property type="component" value="Unassembled WGS sequence"/>
</dbReference>
<feature type="domain" description="Polysaccharide pyruvyl transferase" evidence="1">
    <location>
        <begin position="13"/>
        <end position="308"/>
    </location>
</feature>
<gene>
    <name evidence="2" type="ORF">M094_0640</name>
</gene>
<dbReference type="Pfam" id="PF04230">
    <property type="entry name" value="PS_pyruv_trans"/>
    <property type="match status" value="1"/>
</dbReference>
<accession>A0A078S0N2</accession>
<sequence length="374" mass="44616">MKILTLTTYNVYNYGAALQAYALQTYLQCMGHDAVLINYQPEYLTRKYDYRWVNPESKLSRYAVTRIAYRVMKYLQRQTTMGRKRQFDRFIDSYLKQTREYRTLEKLCQNPPEADLYVVGSDQIWNVFYEAGRDPAFYLEFVTKGRKASYAASFSYVDIPQKEKKKIAECLRTFDAVSVRESHGLQLLREMNIPGEWVLDPVFLLPIEQWKQLMVTNISKEDYLLIYDFEGNKELKRFAKEYARRHHLKIYVIADTYPLLYADRNFMKAGPREFVSMIYHCKAFISNSFHGTAFSIMFNKPVFVFNRHRHKVNSRMESLMTLFGINQCILDNPEKWEKAYYYPFNYEQINHTKQRELIKSKAYLDNLLNICTHP</sequence>
<proteinExistence type="predicted"/>
<evidence type="ECO:0000259" key="1">
    <source>
        <dbReference type="Pfam" id="PF04230"/>
    </source>
</evidence>
<dbReference type="AlphaFoldDB" id="A0A078S0N2"/>
<name>A0A078S0N2_BACUN</name>
<reference evidence="2 3" key="1">
    <citation type="submission" date="2014-04" db="EMBL/GenBank/DDBJ databases">
        <authorList>
            <person name="Sears C."/>
            <person name="Carroll K."/>
            <person name="Sack B.R."/>
            <person name="Qadri F."/>
            <person name="Myers L.L."/>
            <person name="Chung G.-T."/>
            <person name="Escheverria P."/>
            <person name="Fraser C.M."/>
            <person name="Sadzewicz L."/>
            <person name="Shefchek K.A."/>
            <person name="Tallon L."/>
            <person name="Das S.P."/>
            <person name="Daugherty S."/>
            <person name="Mongodin E.F."/>
        </authorList>
    </citation>
    <scope>NUCLEOTIDE SEQUENCE [LARGE SCALE GENOMIC DNA]</scope>
    <source>
        <strain evidence="2 3">3978 T3 ii</strain>
    </source>
</reference>
<dbReference type="PATRIC" id="fig|1339349.3.peg.1891"/>
<evidence type="ECO:0000313" key="2">
    <source>
        <dbReference type="EMBL" id="KDS51328.1"/>
    </source>
</evidence>